<proteinExistence type="predicted"/>
<reference evidence="2" key="1">
    <citation type="journal article" date="2019" name="Int. J. Syst. Evol. Microbiol.">
        <title>The Global Catalogue of Microorganisms (GCM) 10K type strain sequencing project: providing services to taxonomists for standard genome sequencing and annotation.</title>
        <authorList>
            <consortium name="The Broad Institute Genomics Platform"/>
            <consortium name="The Broad Institute Genome Sequencing Center for Infectious Disease"/>
            <person name="Wu L."/>
            <person name="Ma J."/>
        </authorList>
    </citation>
    <scope>NUCLEOTIDE SEQUENCE [LARGE SCALE GENOMIC DNA]</scope>
    <source>
        <strain evidence="2">JCM 18077</strain>
    </source>
</reference>
<comment type="caution">
    <text evidence="1">The sequence shown here is derived from an EMBL/GenBank/DDBJ whole genome shotgun (WGS) entry which is preliminary data.</text>
</comment>
<keyword evidence="2" id="KW-1185">Reference proteome</keyword>
<dbReference type="EMBL" id="BAABIE010000012">
    <property type="protein sequence ID" value="GAA4753622.1"/>
    <property type="molecule type" value="Genomic_DNA"/>
</dbReference>
<gene>
    <name evidence="1" type="ORF">GCM10023217_26350</name>
</gene>
<dbReference type="Gene3D" id="1.10.4190.10">
    <property type="entry name" value="Urease accessory protein UreF"/>
    <property type="match status" value="1"/>
</dbReference>
<dbReference type="Pfam" id="PF01730">
    <property type="entry name" value="UreF"/>
    <property type="match status" value="1"/>
</dbReference>
<sequence length="222" mass="23174">MYAAMLLADARLPTGGHAFSAGVEPALRGGLSPERVRELMIGRATTTSLVEAGTAVVARRVVAARDSRVPAALAAVERAWAARTPAAALRETSREQARGYLRLGRRLWPRSAALTAVGRIDRPSRGVVLGALAVELELDPTALVRLVIYDEAAAAAAALLKLDPRDPADVSGWVLEACAAGEPHVAAVAALTDPADIPANGAPQTEGWAQAHAASTRRLFRA</sequence>
<name>A0ABP8ZDX0_9ACTN</name>
<dbReference type="RefSeq" id="WP_345313848.1">
    <property type="nucleotide sequence ID" value="NZ_BAABIE010000012.1"/>
</dbReference>
<dbReference type="InterPro" id="IPR002639">
    <property type="entry name" value="UreF"/>
</dbReference>
<organism evidence="1 2">
    <name type="scientific">Gordonia alkaliphila</name>
    <dbReference type="NCBI Taxonomy" id="1053547"/>
    <lineage>
        <taxon>Bacteria</taxon>
        <taxon>Bacillati</taxon>
        <taxon>Actinomycetota</taxon>
        <taxon>Actinomycetes</taxon>
        <taxon>Mycobacteriales</taxon>
        <taxon>Gordoniaceae</taxon>
        <taxon>Gordonia</taxon>
    </lineage>
</organism>
<protein>
    <submittedName>
        <fullName evidence="1">Urease accessory UreF family protein</fullName>
    </submittedName>
</protein>
<accession>A0ABP8ZDX0</accession>
<dbReference type="InterPro" id="IPR038277">
    <property type="entry name" value="UreF_sf"/>
</dbReference>
<dbReference type="Proteomes" id="UP001500822">
    <property type="component" value="Unassembled WGS sequence"/>
</dbReference>
<evidence type="ECO:0000313" key="2">
    <source>
        <dbReference type="Proteomes" id="UP001500822"/>
    </source>
</evidence>
<evidence type="ECO:0000313" key="1">
    <source>
        <dbReference type="EMBL" id="GAA4753622.1"/>
    </source>
</evidence>